<comment type="caution">
    <text evidence="2">The sequence shown here is derived from an EMBL/GenBank/DDBJ whole genome shotgun (WGS) entry which is preliminary data.</text>
</comment>
<proteinExistence type="predicted"/>
<feature type="compositionally biased region" description="Polar residues" evidence="1">
    <location>
        <begin position="53"/>
        <end position="64"/>
    </location>
</feature>
<feature type="compositionally biased region" description="Basic and acidic residues" evidence="1">
    <location>
        <begin position="21"/>
        <end position="31"/>
    </location>
</feature>
<evidence type="ECO:0000313" key="2">
    <source>
        <dbReference type="EMBL" id="GFR99410.1"/>
    </source>
</evidence>
<name>A0AAV4HRU5_9GAST</name>
<keyword evidence="3" id="KW-1185">Reference proteome</keyword>
<feature type="region of interest" description="Disordered" evidence="1">
    <location>
        <begin position="21"/>
        <end position="100"/>
    </location>
</feature>
<protein>
    <submittedName>
        <fullName evidence="2">Uncharacterized protein</fullName>
    </submittedName>
</protein>
<evidence type="ECO:0000256" key="1">
    <source>
        <dbReference type="SAM" id="MobiDB-lite"/>
    </source>
</evidence>
<organism evidence="2 3">
    <name type="scientific">Elysia marginata</name>
    <dbReference type="NCBI Taxonomy" id="1093978"/>
    <lineage>
        <taxon>Eukaryota</taxon>
        <taxon>Metazoa</taxon>
        <taxon>Spiralia</taxon>
        <taxon>Lophotrochozoa</taxon>
        <taxon>Mollusca</taxon>
        <taxon>Gastropoda</taxon>
        <taxon>Heterobranchia</taxon>
        <taxon>Euthyneura</taxon>
        <taxon>Panpulmonata</taxon>
        <taxon>Sacoglossa</taxon>
        <taxon>Placobranchoidea</taxon>
        <taxon>Plakobranchidae</taxon>
        <taxon>Elysia</taxon>
    </lineage>
</organism>
<evidence type="ECO:0000313" key="3">
    <source>
        <dbReference type="Proteomes" id="UP000762676"/>
    </source>
</evidence>
<dbReference type="EMBL" id="BMAT01002127">
    <property type="protein sequence ID" value="GFR99410.1"/>
    <property type="molecule type" value="Genomic_DNA"/>
</dbReference>
<reference evidence="2 3" key="1">
    <citation type="journal article" date="2021" name="Elife">
        <title>Chloroplast acquisition without the gene transfer in kleptoplastic sea slugs, Plakobranchus ocellatus.</title>
        <authorList>
            <person name="Maeda T."/>
            <person name="Takahashi S."/>
            <person name="Yoshida T."/>
            <person name="Shimamura S."/>
            <person name="Takaki Y."/>
            <person name="Nagai Y."/>
            <person name="Toyoda A."/>
            <person name="Suzuki Y."/>
            <person name="Arimoto A."/>
            <person name="Ishii H."/>
            <person name="Satoh N."/>
            <person name="Nishiyama T."/>
            <person name="Hasebe M."/>
            <person name="Maruyama T."/>
            <person name="Minagawa J."/>
            <person name="Obokata J."/>
            <person name="Shigenobu S."/>
        </authorList>
    </citation>
    <scope>NUCLEOTIDE SEQUENCE [LARGE SCALE GENOMIC DNA]</scope>
</reference>
<sequence>MSMERVRVPIAFSLVCQTETERECARGRETESESADLGWPSTPQAWLHEHPQSGLNRHQPQQTGRADALAGPGLLDHRSPAPAGKPWNRSCDCRRRKTPL</sequence>
<accession>A0AAV4HRU5</accession>
<gene>
    <name evidence="2" type="ORF">ElyMa_001043500</name>
</gene>
<dbReference type="AlphaFoldDB" id="A0AAV4HRU5"/>
<dbReference type="Proteomes" id="UP000762676">
    <property type="component" value="Unassembled WGS sequence"/>
</dbReference>